<evidence type="ECO:0000313" key="3">
    <source>
        <dbReference type="Proteomes" id="UP001221757"/>
    </source>
</evidence>
<feature type="region of interest" description="Disordered" evidence="1">
    <location>
        <begin position="416"/>
        <end position="453"/>
    </location>
</feature>
<comment type="caution">
    <text evidence="2">The sequence shown here is derived from an EMBL/GenBank/DDBJ whole genome shotgun (WGS) entry which is preliminary data.</text>
</comment>
<feature type="compositionally biased region" description="Basic and acidic residues" evidence="1">
    <location>
        <begin position="476"/>
        <end position="488"/>
    </location>
</feature>
<reference evidence="2" key="1">
    <citation type="submission" date="2023-03" db="EMBL/GenBank/DDBJ databases">
        <title>Massive genome expansion in bonnet fungi (Mycena s.s.) driven by repeated elements and novel gene families across ecological guilds.</title>
        <authorList>
            <consortium name="Lawrence Berkeley National Laboratory"/>
            <person name="Harder C.B."/>
            <person name="Miyauchi S."/>
            <person name="Viragh M."/>
            <person name="Kuo A."/>
            <person name="Thoen E."/>
            <person name="Andreopoulos B."/>
            <person name="Lu D."/>
            <person name="Skrede I."/>
            <person name="Drula E."/>
            <person name="Henrissat B."/>
            <person name="Morin E."/>
            <person name="Kohler A."/>
            <person name="Barry K."/>
            <person name="LaButti K."/>
            <person name="Morin E."/>
            <person name="Salamov A."/>
            <person name="Lipzen A."/>
            <person name="Mereny Z."/>
            <person name="Hegedus B."/>
            <person name="Baldrian P."/>
            <person name="Stursova M."/>
            <person name="Weitz H."/>
            <person name="Taylor A."/>
            <person name="Grigoriev I.V."/>
            <person name="Nagy L.G."/>
            <person name="Martin F."/>
            <person name="Kauserud H."/>
        </authorList>
    </citation>
    <scope>NUCLEOTIDE SEQUENCE</scope>
    <source>
        <strain evidence="2">CBHHK067</strain>
    </source>
</reference>
<feature type="non-terminal residue" evidence="2">
    <location>
        <position position="488"/>
    </location>
</feature>
<organism evidence="2 3">
    <name type="scientific">Mycena rosella</name>
    <name type="common">Pink bonnet</name>
    <name type="synonym">Agaricus rosellus</name>
    <dbReference type="NCBI Taxonomy" id="1033263"/>
    <lineage>
        <taxon>Eukaryota</taxon>
        <taxon>Fungi</taxon>
        <taxon>Dikarya</taxon>
        <taxon>Basidiomycota</taxon>
        <taxon>Agaricomycotina</taxon>
        <taxon>Agaricomycetes</taxon>
        <taxon>Agaricomycetidae</taxon>
        <taxon>Agaricales</taxon>
        <taxon>Marasmiineae</taxon>
        <taxon>Mycenaceae</taxon>
        <taxon>Mycena</taxon>
    </lineage>
</organism>
<sequence length="488" mass="52297">MDFDIVNGAAVDSDSEQGVDEGCNGDPRPALSSPLVSLSPELLTLIALHLASAPPNLGPPAPLLPLLRTCRALHARLGSAGNGVLWARIARAKFAAASLAVDSQRALTKASSPIPAAVHALRAHCRTLQTLRAGDPHAPDAGRALVAAYTLLVQDSWDAAPLGASTEGLPALPEALRPLHATGGVERQGKVKQMDGKNRKQLAWAGAREFAMRFVRERLYEGRYGEDDDDSDAESAWCVGWPRDTAAGAAALWVLWFFEGWIPSAPSPSPRAARSWHCCCRSSSRRFGTPPPSARRTITPSRSCPPSRPLHLGRGGRQPRSRRCTARIHSIRCGGSDTSATRQARTGIFRASTAPWTRSTGKTPTRLRAARPGDRDGTATPPRHPPPALLRFASPAPAPTLFRDGARARRLLDGGIPTRARHGDDPALQRPPPPAAGNRAPQPRTHSRTLLTAPPARLLFFARMQAGGRMGVPPHLARDRAEAEARWS</sequence>
<evidence type="ECO:0000313" key="2">
    <source>
        <dbReference type="EMBL" id="KAJ7633696.1"/>
    </source>
</evidence>
<feature type="compositionally biased region" description="Polar residues" evidence="1">
    <location>
        <begin position="354"/>
        <end position="363"/>
    </location>
</feature>
<dbReference type="EMBL" id="JARKIE010000489">
    <property type="protein sequence ID" value="KAJ7633696.1"/>
    <property type="molecule type" value="Genomic_DNA"/>
</dbReference>
<name>A0AAD7FN28_MYCRO</name>
<accession>A0AAD7FN28</accession>
<proteinExistence type="predicted"/>
<protein>
    <recommendedName>
        <fullName evidence="4">F-box domain-containing protein</fullName>
    </recommendedName>
</protein>
<feature type="region of interest" description="Disordered" evidence="1">
    <location>
        <begin position="352"/>
        <end position="402"/>
    </location>
</feature>
<dbReference type="Proteomes" id="UP001221757">
    <property type="component" value="Unassembled WGS sequence"/>
</dbReference>
<keyword evidence="3" id="KW-1185">Reference proteome</keyword>
<feature type="region of interest" description="Disordered" evidence="1">
    <location>
        <begin position="12"/>
        <end position="31"/>
    </location>
</feature>
<dbReference type="AlphaFoldDB" id="A0AAD7FN28"/>
<evidence type="ECO:0000256" key="1">
    <source>
        <dbReference type="SAM" id="MobiDB-lite"/>
    </source>
</evidence>
<evidence type="ECO:0008006" key="4">
    <source>
        <dbReference type="Google" id="ProtNLM"/>
    </source>
</evidence>
<gene>
    <name evidence="2" type="ORF">B0H17DRAFT_1108070</name>
</gene>
<feature type="region of interest" description="Disordered" evidence="1">
    <location>
        <begin position="469"/>
        <end position="488"/>
    </location>
</feature>
<feature type="region of interest" description="Disordered" evidence="1">
    <location>
        <begin position="283"/>
        <end position="324"/>
    </location>
</feature>